<comment type="caution">
    <text evidence="11">The sequence shown here is derived from an EMBL/GenBank/DDBJ whole genome shotgun (WGS) entry which is preliminary data.</text>
</comment>
<comment type="subunit">
    <text evidence="4">Homodecamer.</text>
</comment>
<evidence type="ECO:0000256" key="8">
    <source>
        <dbReference type="NCBIfam" id="TIGR03221"/>
    </source>
</evidence>
<dbReference type="InterPro" id="IPR003464">
    <property type="entry name" value="Muconolactone_d_Isoase"/>
</dbReference>
<keyword evidence="6 9" id="KW-0058">Aromatic hydrocarbons catabolism</keyword>
<dbReference type="EMBL" id="JBHSKG010000002">
    <property type="protein sequence ID" value="MFC5137365.1"/>
    <property type="molecule type" value="Genomic_DNA"/>
</dbReference>
<dbReference type="InterPro" id="IPR026029">
    <property type="entry name" value="MLI_dom"/>
</dbReference>
<reference evidence="12" key="1">
    <citation type="journal article" date="2019" name="Int. J. Syst. Evol. Microbiol.">
        <title>The Global Catalogue of Microorganisms (GCM) 10K type strain sequencing project: providing services to taxonomists for standard genome sequencing and annotation.</title>
        <authorList>
            <consortium name="The Broad Institute Genomics Platform"/>
            <consortium name="The Broad Institute Genome Sequencing Center for Infectious Disease"/>
            <person name="Wu L."/>
            <person name="Ma J."/>
        </authorList>
    </citation>
    <scope>NUCLEOTIDE SEQUENCE [LARGE SCALE GENOMIC DNA]</scope>
    <source>
        <strain evidence="12">XZYJ18</strain>
    </source>
</reference>
<comment type="pathway">
    <text evidence="2 9">Aromatic compound metabolism; beta-ketoadipate pathway; 5-oxo-4,5-dihydro-2-furylacetate from catechol: step 3/3.</text>
</comment>
<feature type="domain" description="Muconolactone isomerase" evidence="10">
    <location>
        <begin position="1"/>
        <end position="89"/>
    </location>
</feature>
<dbReference type="Pfam" id="PF02426">
    <property type="entry name" value="MIase"/>
    <property type="match status" value="1"/>
</dbReference>
<evidence type="ECO:0000259" key="10">
    <source>
        <dbReference type="Pfam" id="PF02426"/>
    </source>
</evidence>
<dbReference type="RefSeq" id="WP_378019598.1">
    <property type="nucleotide sequence ID" value="NZ_JBHSKG010000002.1"/>
</dbReference>
<name>A0ABV9Z7Z6_9PSEU</name>
<dbReference type="GO" id="GO:0016159">
    <property type="term" value="F:muconolactone delta-isomerase activity"/>
    <property type="evidence" value="ECO:0007669"/>
    <property type="project" value="UniProtKB-EC"/>
</dbReference>
<comment type="similarity">
    <text evidence="3 9">Belongs to the muconolactone Delta-isomerase family.</text>
</comment>
<protein>
    <recommendedName>
        <fullName evidence="5 8">Muconolactone Delta-isomerase</fullName>
        <shortName evidence="9">MIase</shortName>
        <ecNumber evidence="5 8">5.3.3.4</ecNumber>
    </recommendedName>
</protein>
<dbReference type="PIRSF" id="PIRSF001486">
    <property type="entry name" value="CatC"/>
    <property type="match status" value="1"/>
</dbReference>
<evidence type="ECO:0000256" key="4">
    <source>
        <dbReference type="ARBA" id="ARBA00011365"/>
    </source>
</evidence>
<evidence type="ECO:0000256" key="9">
    <source>
        <dbReference type="PIRNR" id="PIRNR001486"/>
    </source>
</evidence>
<evidence type="ECO:0000256" key="5">
    <source>
        <dbReference type="ARBA" id="ARBA00012070"/>
    </source>
</evidence>
<dbReference type="SUPFAM" id="SSF54909">
    <property type="entry name" value="Dimeric alpha+beta barrel"/>
    <property type="match status" value="1"/>
</dbReference>
<evidence type="ECO:0000313" key="11">
    <source>
        <dbReference type="EMBL" id="MFC5137365.1"/>
    </source>
</evidence>
<evidence type="ECO:0000313" key="12">
    <source>
        <dbReference type="Proteomes" id="UP001596175"/>
    </source>
</evidence>
<evidence type="ECO:0000256" key="7">
    <source>
        <dbReference type="ARBA" id="ARBA00023235"/>
    </source>
</evidence>
<evidence type="ECO:0000256" key="3">
    <source>
        <dbReference type="ARBA" id="ARBA00010882"/>
    </source>
</evidence>
<organism evidence="11 12">
    <name type="scientific">Actinomycetospora rhizophila</name>
    <dbReference type="NCBI Taxonomy" id="1416876"/>
    <lineage>
        <taxon>Bacteria</taxon>
        <taxon>Bacillati</taxon>
        <taxon>Actinomycetota</taxon>
        <taxon>Actinomycetes</taxon>
        <taxon>Pseudonocardiales</taxon>
        <taxon>Pseudonocardiaceae</taxon>
        <taxon>Actinomycetospora</taxon>
    </lineage>
</organism>
<proteinExistence type="inferred from homology"/>
<dbReference type="EC" id="5.3.3.4" evidence="5 8"/>
<dbReference type="NCBIfam" id="TIGR03221">
    <property type="entry name" value="muco_delta"/>
    <property type="match status" value="1"/>
</dbReference>
<dbReference type="Gene3D" id="3.30.70.1060">
    <property type="entry name" value="Dimeric alpha+beta barrel"/>
    <property type="match status" value="1"/>
</dbReference>
<evidence type="ECO:0000256" key="1">
    <source>
        <dbReference type="ARBA" id="ARBA00001739"/>
    </source>
</evidence>
<gene>
    <name evidence="11" type="primary">catC</name>
    <name evidence="11" type="ORF">ACFPK1_03925</name>
</gene>
<dbReference type="Proteomes" id="UP001596175">
    <property type="component" value="Unassembled WGS sequence"/>
</dbReference>
<evidence type="ECO:0000256" key="2">
    <source>
        <dbReference type="ARBA" id="ARBA00005193"/>
    </source>
</evidence>
<sequence>MQFLVRMDVRLPHDMPADVADDLRAREKARAHEIQRAGKWPELWRVVGQYANYSRFDVDSADELHQLLTSLPLFPYMQVEVTALTVHPSKLES</sequence>
<keyword evidence="12" id="KW-1185">Reference proteome</keyword>
<evidence type="ECO:0000256" key="6">
    <source>
        <dbReference type="ARBA" id="ARBA00022797"/>
    </source>
</evidence>
<keyword evidence="7 9" id="KW-0413">Isomerase</keyword>
<comment type="catalytic activity">
    <reaction evidence="1 9">
        <text>(S)-muconolactone = (4,5-dihydro-5-oxofuran-2-yl)-acetate</text>
        <dbReference type="Rhea" id="RHEA:12348"/>
        <dbReference type="ChEBI" id="CHEBI:58425"/>
        <dbReference type="ChEBI" id="CHEBI:58736"/>
        <dbReference type="EC" id="5.3.3.4"/>
    </reaction>
</comment>
<accession>A0ABV9Z7Z6</accession>
<dbReference type="InterPro" id="IPR011008">
    <property type="entry name" value="Dimeric_a/b-barrel"/>
</dbReference>